<dbReference type="Gene3D" id="1.20.120.730">
    <property type="entry name" value="Sec23/Sec24 helical domain"/>
    <property type="match status" value="1"/>
</dbReference>
<dbReference type="GO" id="GO:0030127">
    <property type="term" value="C:COPII vesicle coat"/>
    <property type="evidence" value="ECO:0007669"/>
    <property type="project" value="InterPro"/>
</dbReference>
<evidence type="ECO:0000256" key="10">
    <source>
        <dbReference type="SAM" id="MobiDB-lite"/>
    </source>
</evidence>
<dbReference type="GO" id="GO:0008270">
    <property type="term" value="F:zinc ion binding"/>
    <property type="evidence" value="ECO:0007669"/>
    <property type="project" value="InterPro"/>
</dbReference>
<evidence type="ECO:0000256" key="8">
    <source>
        <dbReference type="ARBA" id="ARBA00022989"/>
    </source>
</evidence>
<dbReference type="Pfam" id="PF04810">
    <property type="entry name" value="zf-Sec23_Sec24"/>
    <property type="match status" value="1"/>
</dbReference>
<evidence type="ECO:0000256" key="1">
    <source>
        <dbReference type="ARBA" id="ARBA00004477"/>
    </source>
</evidence>
<dbReference type="PANTHER" id="PTHR13803">
    <property type="entry name" value="SEC24-RELATED PROTEIN"/>
    <property type="match status" value="1"/>
</dbReference>
<sequence>MPPKRQARPVDPSLLPAGSFDHLQPDQIQQDSGKYLQPATHYQQTFESGTQSNLHPSYGQDQQYQTSNISPYSTPNVGHDEGAYQTGTFTQPATSAAASATASIYPPQSGSDQALYTQPIPAEHIQQPSHSTGIPYKGPKINPAFVPSPVTVRQVDQNLWKQDDGVFVSGSGMAMPPLSTTDVRVVDHGNSTPAHLRLTTYSIPATSDLAQTSHVPLGLIVQPFARLAPGEYPVPLATFGNKGPGRCRVCRAYINVWCRWIQNGEKWVCNLCEGVNEVYQEDYCRLDGMGHREDIQDHPELLHGTVDLEVPSEYYFPNLPPTSETDLNAIHSSKHSKKPDLTTTAQPNQQSQSSTESYGANTWSSTLPESIRPDFGKAPTGLLANLTLGDQDAKELRQPRPLRYVFALDVSWNSGKCGLIKEWCEGLREILYSKAKDGEDEGEGEVRLEEGCRVGIMTFDESIHFYDFTETRETAQMHVVSDIDEMFMPISEESFFADPRKSRSQIETLLTNLPSLFAENNAPSAALGPAVQGCLLALRYTGGVLNIFQTALPSIGSGALKPRDEIKMQGTDKEKTLFVPQDIFWRNLAEECVDLGVGVNLFLFPNQAIDVATLGALPHTTGGDLFFLPKFDPVRGGGRMRAAMEQFVHRETGYNATLKIRCSTGLHVDQYFGSFLQRSLYDVEFASIDADKALAASIRHEGALDERKMAYIQVAVLYTSRAGKRLVRTLNIQVAITALIGNIYRFGDGEATVALLVKEAMGQTASRMLPQVREELNERCIKLLVAYRRHCALSSRPNDIVLPEAFRMLPLYILALQKTKALKGGVVVADVRVAYMQYLRTLSVASTMMYLYPQMFALHALSPEDGFAEEGSGRMKLPQMMRCGYPWMEAHGAYLLVNGEVAMLWLGAYVSPHLLNDLWGVDDLQDLDARMSSLPRLPTHLSTQVRNLLTHFSLLAGKELSVNIARQGIDGPELEFANMLVEDTNNQEMSYPDYLSFVHKGTQEQIRGNSTQEEGKGIMRAAGGLPAGVQAEQEALRLIFPPHLQYNTNELANSKTLAFCFSGATAGILGLESLTGIVWYLGTIGSLALMYAIIKCQGRPNLFFQKGWWDLLSIDQDGFLAFLLCWIGSYAVVHVYD</sequence>
<dbReference type="InterPro" id="IPR036175">
    <property type="entry name" value="Sec23/24_helical_dom_sf"/>
</dbReference>
<dbReference type="Gene3D" id="3.40.20.10">
    <property type="entry name" value="Severin"/>
    <property type="match status" value="1"/>
</dbReference>
<comment type="subcellular location">
    <subcellularLocation>
        <location evidence="1">Endoplasmic reticulum membrane</location>
        <topology evidence="1">Multi-pass membrane protein</topology>
    </subcellularLocation>
</comment>
<dbReference type="InterPro" id="IPR012990">
    <property type="entry name" value="Beta-sandwich_Sec23_24"/>
</dbReference>
<dbReference type="PANTHER" id="PTHR13803:SF4">
    <property type="entry name" value="SECRETORY 24CD, ISOFORM C"/>
    <property type="match status" value="1"/>
</dbReference>
<feature type="domain" description="Sec23/Sec24 trunk" evidence="13">
    <location>
        <begin position="399"/>
        <end position="635"/>
    </location>
</feature>
<proteinExistence type="inferred from homology"/>
<feature type="domain" description="Sec23/Sec24 helical" evidence="14">
    <location>
        <begin position="748"/>
        <end position="848"/>
    </location>
</feature>
<dbReference type="SUPFAM" id="SSF81995">
    <property type="entry name" value="beta-sandwich domain of Sec23/24"/>
    <property type="match status" value="1"/>
</dbReference>
<accession>A0A0F7SPQ0</accession>
<dbReference type="GO" id="GO:0070971">
    <property type="term" value="C:endoplasmic reticulum exit site"/>
    <property type="evidence" value="ECO:0007669"/>
    <property type="project" value="TreeGrafter"/>
</dbReference>
<keyword evidence="7" id="KW-0653">Protein transport</keyword>
<keyword evidence="8 11" id="KW-1133">Transmembrane helix</keyword>
<dbReference type="SUPFAM" id="SSF53300">
    <property type="entry name" value="vWA-like"/>
    <property type="match status" value="1"/>
</dbReference>
<dbReference type="InterPro" id="IPR029008">
    <property type="entry name" value="EMC6-like"/>
</dbReference>
<comment type="similarity">
    <text evidence="2">Belongs to the SEC23/SEC24 family. SEC24 subfamily.</text>
</comment>
<evidence type="ECO:0000256" key="11">
    <source>
        <dbReference type="SAM" id="Phobius"/>
    </source>
</evidence>
<evidence type="ECO:0000313" key="16">
    <source>
        <dbReference type="EMBL" id="CED84222.1"/>
    </source>
</evidence>
<feature type="transmembrane region" description="Helical" evidence="11">
    <location>
        <begin position="1117"/>
        <end position="1136"/>
    </location>
</feature>
<dbReference type="EMBL" id="LN483157">
    <property type="protein sequence ID" value="CED84222.1"/>
    <property type="molecule type" value="Genomic_DNA"/>
</dbReference>
<feature type="region of interest" description="Disordered" evidence="10">
    <location>
        <begin position="46"/>
        <end position="87"/>
    </location>
</feature>
<evidence type="ECO:0000256" key="2">
    <source>
        <dbReference type="ARBA" id="ARBA00008334"/>
    </source>
</evidence>
<name>A0A0F7SPQ0_PHARH</name>
<feature type="domain" description="Zinc finger Sec23/Sec24-type" evidence="12">
    <location>
        <begin position="244"/>
        <end position="280"/>
    </location>
</feature>
<feature type="domain" description="Sec23/Sec24 beta-sandwich" evidence="15">
    <location>
        <begin position="653"/>
        <end position="737"/>
    </location>
</feature>
<keyword evidence="4" id="KW-0813">Transport</keyword>
<dbReference type="InterPro" id="IPR050550">
    <property type="entry name" value="SEC23_SEC24_subfamily"/>
</dbReference>
<dbReference type="Pfam" id="PF07019">
    <property type="entry name" value="EMC6"/>
    <property type="match status" value="1"/>
</dbReference>
<evidence type="ECO:0000259" key="15">
    <source>
        <dbReference type="Pfam" id="PF08033"/>
    </source>
</evidence>
<dbReference type="InterPro" id="IPR036465">
    <property type="entry name" value="vWFA_dom_sf"/>
</dbReference>
<feature type="transmembrane region" description="Helical" evidence="11">
    <location>
        <begin position="1077"/>
        <end position="1096"/>
    </location>
</feature>
<dbReference type="Gene3D" id="2.30.30.380">
    <property type="entry name" value="Zn-finger domain of Sec23/24"/>
    <property type="match status" value="1"/>
</dbReference>
<dbReference type="AlphaFoldDB" id="A0A0F7SPQ0"/>
<dbReference type="InterPro" id="IPR036174">
    <property type="entry name" value="Znf_Sec23_Sec24_sf"/>
</dbReference>
<dbReference type="GO" id="GO:0005789">
    <property type="term" value="C:endoplasmic reticulum membrane"/>
    <property type="evidence" value="ECO:0007669"/>
    <property type="project" value="UniProtKB-SubCell"/>
</dbReference>
<dbReference type="InterPro" id="IPR029006">
    <property type="entry name" value="ADF-H/Gelsolin-like_dom_sf"/>
</dbReference>
<evidence type="ECO:0000256" key="4">
    <source>
        <dbReference type="ARBA" id="ARBA00022448"/>
    </source>
</evidence>
<evidence type="ECO:0000256" key="3">
    <source>
        <dbReference type="ARBA" id="ARBA00009436"/>
    </source>
</evidence>
<dbReference type="Pfam" id="PF04811">
    <property type="entry name" value="Sec23_trunk"/>
    <property type="match status" value="1"/>
</dbReference>
<feature type="compositionally biased region" description="Polar residues" evidence="10">
    <location>
        <begin position="46"/>
        <end position="76"/>
    </location>
</feature>
<dbReference type="InterPro" id="IPR036180">
    <property type="entry name" value="Gelsolin-like_dom_sf"/>
</dbReference>
<comment type="similarity">
    <text evidence="3">Belongs to the EMC6 family.</text>
</comment>
<feature type="compositionally biased region" description="Polar residues" evidence="10">
    <location>
        <begin position="341"/>
        <end position="363"/>
    </location>
</feature>
<evidence type="ECO:0000259" key="12">
    <source>
        <dbReference type="Pfam" id="PF04810"/>
    </source>
</evidence>
<dbReference type="Pfam" id="PF04815">
    <property type="entry name" value="Sec23_helical"/>
    <property type="match status" value="1"/>
</dbReference>
<organism evidence="16">
    <name type="scientific">Phaffia rhodozyma</name>
    <name type="common">Yeast</name>
    <name type="synonym">Xanthophyllomyces dendrorhous</name>
    <dbReference type="NCBI Taxonomy" id="264483"/>
    <lineage>
        <taxon>Eukaryota</taxon>
        <taxon>Fungi</taxon>
        <taxon>Dikarya</taxon>
        <taxon>Basidiomycota</taxon>
        <taxon>Agaricomycotina</taxon>
        <taxon>Tremellomycetes</taxon>
        <taxon>Cystofilobasidiales</taxon>
        <taxon>Mrakiaceae</taxon>
        <taxon>Phaffia</taxon>
    </lineage>
</organism>
<feature type="region of interest" description="Disordered" evidence="10">
    <location>
        <begin position="1"/>
        <end position="25"/>
    </location>
</feature>
<dbReference type="InterPro" id="IPR006900">
    <property type="entry name" value="Sec23/24_helical_dom"/>
</dbReference>
<keyword evidence="6" id="KW-0256">Endoplasmic reticulum</keyword>
<dbReference type="SUPFAM" id="SSF81811">
    <property type="entry name" value="Helical domain of Sec23/24"/>
    <property type="match status" value="1"/>
</dbReference>
<dbReference type="Pfam" id="PF08033">
    <property type="entry name" value="Sec23_BS"/>
    <property type="match status" value="1"/>
</dbReference>
<keyword evidence="9 11" id="KW-0472">Membrane</keyword>
<feature type="region of interest" description="Disordered" evidence="10">
    <location>
        <begin position="331"/>
        <end position="363"/>
    </location>
</feature>
<dbReference type="Gene3D" id="2.60.40.1670">
    <property type="entry name" value="beta-sandwich domain of Sec23/24"/>
    <property type="match status" value="1"/>
</dbReference>
<dbReference type="GO" id="GO:0090110">
    <property type="term" value="P:COPII-coated vesicle cargo loading"/>
    <property type="evidence" value="ECO:0007669"/>
    <property type="project" value="TreeGrafter"/>
</dbReference>
<evidence type="ECO:0000256" key="9">
    <source>
        <dbReference type="ARBA" id="ARBA00023136"/>
    </source>
</evidence>
<evidence type="ECO:0000256" key="5">
    <source>
        <dbReference type="ARBA" id="ARBA00022692"/>
    </source>
</evidence>
<dbReference type="GO" id="GO:0000149">
    <property type="term" value="F:SNARE binding"/>
    <property type="evidence" value="ECO:0007669"/>
    <property type="project" value="TreeGrafter"/>
</dbReference>
<keyword evidence="5 11" id="KW-0812">Transmembrane</keyword>
<evidence type="ECO:0000256" key="7">
    <source>
        <dbReference type="ARBA" id="ARBA00022927"/>
    </source>
</evidence>
<dbReference type="GO" id="GO:0006886">
    <property type="term" value="P:intracellular protein transport"/>
    <property type="evidence" value="ECO:0007669"/>
    <property type="project" value="InterPro"/>
</dbReference>
<dbReference type="InterPro" id="IPR006895">
    <property type="entry name" value="Znf_Sec23_Sec24"/>
</dbReference>
<evidence type="ECO:0000259" key="13">
    <source>
        <dbReference type="Pfam" id="PF04811"/>
    </source>
</evidence>
<evidence type="ECO:0000259" key="14">
    <source>
        <dbReference type="Pfam" id="PF04815"/>
    </source>
</evidence>
<dbReference type="SUPFAM" id="SSF82919">
    <property type="entry name" value="Zn-finger domain of Sec23/24"/>
    <property type="match status" value="1"/>
</dbReference>
<evidence type="ECO:0000256" key="6">
    <source>
        <dbReference type="ARBA" id="ARBA00022824"/>
    </source>
</evidence>
<protein>
    <submittedName>
        <fullName evidence="16">Transport protein sec24</fullName>
    </submittedName>
</protein>
<reference evidence="16" key="1">
    <citation type="submission" date="2014-08" db="EMBL/GenBank/DDBJ databases">
        <authorList>
            <person name="Sharma Rahul"/>
            <person name="Thines Marco"/>
        </authorList>
    </citation>
    <scope>NUCLEOTIDE SEQUENCE</scope>
</reference>
<dbReference type="SUPFAM" id="SSF82754">
    <property type="entry name" value="C-terminal, gelsolin-like domain of Sec23/24"/>
    <property type="match status" value="1"/>
</dbReference>
<dbReference type="InterPro" id="IPR006896">
    <property type="entry name" value="Sec23/24_trunk_dom"/>
</dbReference>
<dbReference type="Gene3D" id="3.40.50.410">
    <property type="entry name" value="von Willebrand factor, type A domain"/>
    <property type="match status" value="1"/>
</dbReference>